<keyword evidence="2 3" id="KW-1015">Disulfide bond</keyword>
<evidence type="ECO:0000256" key="4">
    <source>
        <dbReference type="SAM" id="MobiDB-lite"/>
    </source>
</evidence>
<dbReference type="Proteomes" id="UP001151582">
    <property type="component" value="Unassembled WGS sequence"/>
</dbReference>
<sequence>MYLTKLTLSALALAALSATNVWAEVSNDGTCGDGKTCPEGSCCSWWGYCGFSEAHCGLTCVSQCPDGRNGTELGPGQSRSTDGHCDANTVCPPGTCCSKWGWCGNTELHCGAGCQFQCDGGSGGGGGGGDGSTSSGSESASASATEGGDDDDDGGAGGGGGGDESGGESPTGSDDTSEPSSEDEPSSSDTDETSSEPTDEPTSDESSSTESPAVPTDGQSETRFDFTVDVTSTIVVTGTQTVTA</sequence>
<dbReference type="GO" id="GO:0008061">
    <property type="term" value="F:chitin binding"/>
    <property type="evidence" value="ECO:0007669"/>
    <property type="project" value="UniProtKB-UniRule"/>
</dbReference>
<feature type="compositionally biased region" description="Acidic residues" evidence="4">
    <location>
        <begin position="175"/>
        <end position="203"/>
    </location>
</feature>
<gene>
    <name evidence="7" type="ORF">H4R34_002405</name>
</gene>
<dbReference type="SMART" id="SM00270">
    <property type="entry name" value="ChtBD1"/>
    <property type="match status" value="2"/>
</dbReference>
<dbReference type="SUPFAM" id="SSF57016">
    <property type="entry name" value="Plant lectins/antimicrobial peptides"/>
    <property type="match status" value="2"/>
</dbReference>
<feature type="disulfide bond" evidence="3">
    <location>
        <begin position="60"/>
        <end position="64"/>
    </location>
</feature>
<evidence type="ECO:0000256" key="3">
    <source>
        <dbReference type="PROSITE-ProRule" id="PRU00261"/>
    </source>
</evidence>
<feature type="signal peptide" evidence="5">
    <location>
        <begin position="1"/>
        <end position="23"/>
    </location>
</feature>
<feature type="disulfide bond" evidence="3">
    <location>
        <begin position="42"/>
        <end position="56"/>
    </location>
</feature>
<dbReference type="InterPro" id="IPR036861">
    <property type="entry name" value="Endochitinase-like_sf"/>
</dbReference>
<feature type="disulfide bond" evidence="3">
    <location>
        <begin position="114"/>
        <end position="118"/>
    </location>
</feature>
<dbReference type="CDD" id="cd00035">
    <property type="entry name" value="ChtBD1"/>
    <property type="match status" value="2"/>
</dbReference>
<evidence type="ECO:0000256" key="2">
    <source>
        <dbReference type="ARBA" id="ARBA00023157"/>
    </source>
</evidence>
<dbReference type="AlphaFoldDB" id="A0A9W8ECX7"/>
<feature type="disulfide bond" evidence="3">
    <location>
        <begin position="37"/>
        <end position="49"/>
    </location>
</feature>
<feature type="disulfide bond" evidence="3">
    <location>
        <begin position="96"/>
        <end position="110"/>
    </location>
</feature>
<feature type="chain" id="PRO_5040975416" description="Chitin-binding type-1 domain-containing protein" evidence="5">
    <location>
        <begin position="24"/>
        <end position="244"/>
    </location>
</feature>
<dbReference type="PANTHER" id="PTHR47849">
    <property type="entry name" value="CHITIN-BINDING LECTIN 1"/>
    <property type="match status" value="1"/>
</dbReference>
<dbReference type="Pfam" id="PF00187">
    <property type="entry name" value="Chitin_bind_1"/>
    <property type="match status" value="2"/>
</dbReference>
<feature type="compositionally biased region" description="Gly residues" evidence="4">
    <location>
        <begin position="155"/>
        <end position="164"/>
    </location>
</feature>
<evidence type="ECO:0000259" key="6">
    <source>
        <dbReference type="PROSITE" id="PS50941"/>
    </source>
</evidence>
<organism evidence="7 8">
    <name type="scientific">Dimargaris verticillata</name>
    <dbReference type="NCBI Taxonomy" id="2761393"/>
    <lineage>
        <taxon>Eukaryota</taxon>
        <taxon>Fungi</taxon>
        <taxon>Fungi incertae sedis</taxon>
        <taxon>Zoopagomycota</taxon>
        <taxon>Kickxellomycotina</taxon>
        <taxon>Dimargaritomycetes</taxon>
        <taxon>Dimargaritales</taxon>
        <taxon>Dimargaritaceae</taxon>
        <taxon>Dimargaris</taxon>
    </lineage>
</organism>
<feature type="domain" description="Chitin-binding type-1" evidence="6">
    <location>
        <begin position="82"/>
        <end position="120"/>
    </location>
</feature>
<keyword evidence="8" id="KW-1185">Reference proteome</keyword>
<evidence type="ECO:0000313" key="8">
    <source>
        <dbReference type="Proteomes" id="UP001151582"/>
    </source>
</evidence>
<dbReference type="OrthoDB" id="5598155at2759"/>
<feature type="region of interest" description="Disordered" evidence="4">
    <location>
        <begin position="125"/>
        <end position="227"/>
    </location>
</feature>
<accession>A0A9W8ECX7</accession>
<evidence type="ECO:0000256" key="5">
    <source>
        <dbReference type="SAM" id="SignalP"/>
    </source>
</evidence>
<feature type="domain" description="Chitin-binding type-1" evidence="6">
    <location>
        <begin position="28"/>
        <end position="66"/>
    </location>
</feature>
<comment type="caution">
    <text evidence="7">The sequence shown here is derived from an EMBL/GenBank/DDBJ whole genome shotgun (WGS) entry which is preliminary data.</text>
</comment>
<dbReference type="Gene3D" id="3.30.60.10">
    <property type="entry name" value="Endochitinase-like"/>
    <property type="match status" value="2"/>
</dbReference>
<evidence type="ECO:0000256" key="1">
    <source>
        <dbReference type="ARBA" id="ARBA00022669"/>
    </source>
</evidence>
<reference evidence="7" key="1">
    <citation type="submission" date="2022-07" db="EMBL/GenBank/DDBJ databases">
        <title>Phylogenomic reconstructions and comparative analyses of Kickxellomycotina fungi.</title>
        <authorList>
            <person name="Reynolds N.K."/>
            <person name="Stajich J.E."/>
            <person name="Barry K."/>
            <person name="Grigoriev I.V."/>
            <person name="Crous P."/>
            <person name="Smith M.E."/>
        </authorList>
    </citation>
    <scope>NUCLEOTIDE SEQUENCE</scope>
    <source>
        <strain evidence="7">RSA 567</strain>
    </source>
</reference>
<keyword evidence="1 3" id="KW-0147">Chitin-binding</keyword>
<dbReference type="EMBL" id="JANBQB010000162">
    <property type="protein sequence ID" value="KAJ1980566.1"/>
    <property type="molecule type" value="Genomic_DNA"/>
</dbReference>
<name>A0A9W8ECX7_9FUNG</name>
<comment type="caution">
    <text evidence="3">Lacks conserved residue(s) required for the propagation of feature annotation.</text>
</comment>
<keyword evidence="5" id="KW-0732">Signal</keyword>
<dbReference type="PROSITE" id="PS50941">
    <property type="entry name" value="CHIT_BIND_I_2"/>
    <property type="match status" value="2"/>
</dbReference>
<protein>
    <recommendedName>
        <fullName evidence="6">Chitin-binding type-1 domain-containing protein</fullName>
    </recommendedName>
</protein>
<feature type="disulfide bond" evidence="3">
    <location>
        <begin position="91"/>
        <end position="103"/>
    </location>
</feature>
<feature type="compositionally biased region" description="Low complexity" evidence="4">
    <location>
        <begin position="132"/>
        <end position="146"/>
    </location>
</feature>
<proteinExistence type="predicted"/>
<dbReference type="InterPro" id="IPR001002">
    <property type="entry name" value="Chitin-bd_1"/>
</dbReference>
<evidence type="ECO:0000313" key="7">
    <source>
        <dbReference type="EMBL" id="KAJ1980566.1"/>
    </source>
</evidence>